<feature type="chain" id="PRO_5012177785" description="DUF4136 domain-containing protein" evidence="1">
    <location>
        <begin position="26"/>
        <end position="197"/>
    </location>
</feature>
<sequence length="197" mass="20342">MQHGGWRYWCWVPLLALAGCASGPATLPAQTAQVPAECRWALGEHERLVVTRGAVDALEREGYRITHTDTELGVVSGERSRVLPGYGARYDDRWSRGSGVFGSIGGGVGGGGRVSVGSGVGIGIGIGGGRAGYGGGFPADATRIERISVVAPGERVLVSQDSRVVDAEGAVRESRSGGDAALCRAIRQAIAAEQEAP</sequence>
<gene>
    <name evidence="2" type="ORF">CK498_20425</name>
</gene>
<feature type="signal peptide" evidence="1">
    <location>
        <begin position="1"/>
        <end position="25"/>
    </location>
</feature>
<proteinExistence type="predicted"/>
<dbReference type="RefSeq" id="WP_176475855.1">
    <property type="nucleotide sequence ID" value="NZ_NSKB01000008.1"/>
</dbReference>
<protein>
    <recommendedName>
        <fullName evidence="4">DUF4136 domain-containing protein</fullName>
    </recommendedName>
</protein>
<dbReference type="Proteomes" id="UP000217771">
    <property type="component" value="Unassembled WGS sequence"/>
</dbReference>
<comment type="caution">
    <text evidence="2">The sequence shown here is derived from an EMBL/GenBank/DDBJ whole genome shotgun (WGS) entry which is preliminary data.</text>
</comment>
<evidence type="ECO:0008006" key="4">
    <source>
        <dbReference type="Google" id="ProtNLM"/>
    </source>
</evidence>
<reference evidence="2 3" key="1">
    <citation type="submission" date="2017-08" db="EMBL/GenBank/DDBJ databases">
        <title>Halomonas alkalisoli sp. nov., isolated from saline alkaline soil.</title>
        <authorList>
            <person name="Wang D."/>
            <person name="Zhang G."/>
        </authorList>
    </citation>
    <scope>NUCLEOTIDE SEQUENCE [LARGE SCALE GENOMIC DNA]</scope>
    <source>
        <strain evidence="2 3">WRN001</strain>
    </source>
</reference>
<evidence type="ECO:0000313" key="3">
    <source>
        <dbReference type="Proteomes" id="UP000217771"/>
    </source>
</evidence>
<organism evidence="2 3">
    <name type="scientific">Halomonas salipaludis</name>
    <dbReference type="NCBI Taxonomy" id="2032625"/>
    <lineage>
        <taxon>Bacteria</taxon>
        <taxon>Pseudomonadati</taxon>
        <taxon>Pseudomonadota</taxon>
        <taxon>Gammaproteobacteria</taxon>
        <taxon>Oceanospirillales</taxon>
        <taxon>Halomonadaceae</taxon>
        <taxon>Halomonas</taxon>
    </lineage>
</organism>
<dbReference type="PROSITE" id="PS51257">
    <property type="entry name" value="PROKAR_LIPOPROTEIN"/>
    <property type="match status" value="1"/>
</dbReference>
<name>A0A2A2ER95_9GAMM</name>
<dbReference type="EMBL" id="NSKB01000008">
    <property type="protein sequence ID" value="PAU74925.1"/>
    <property type="molecule type" value="Genomic_DNA"/>
</dbReference>
<keyword evidence="3" id="KW-1185">Reference proteome</keyword>
<dbReference type="AlphaFoldDB" id="A0A2A2ER95"/>
<keyword evidence="1" id="KW-0732">Signal</keyword>
<accession>A0A2A2ER95</accession>
<evidence type="ECO:0000256" key="1">
    <source>
        <dbReference type="SAM" id="SignalP"/>
    </source>
</evidence>
<evidence type="ECO:0000313" key="2">
    <source>
        <dbReference type="EMBL" id="PAU74925.1"/>
    </source>
</evidence>